<reference evidence="1 2" key="1">
    <citation type="journal article" date="2023" name="Genes (Basel)">
        <title>Chromosome-Level Genome Assembly and Circadian Gene Repertoire of the Patagonia Blennie Eleginops maclovinus-The Closest Ancestral Proxy of Antarctic Cryonotothenioids.</title>
        <authorList>
            <person name="Cheng C.C."/>
            <person name="Rivera-Colon A.G."/>
            <person name="Minhas B.F."/>
            <person name="Wilson L."/>
            <person name="Rayamajhi N."/>
            <person name="Vargas-Chacoff L."/>
            <person name="Catchen J.M."/>
        </authorList>
    </citation>
    <scope>NUCLEOTIDE SEQUENCE [LARGE SCALE GENOMIC DNA]</scope>
    <source>
        <strain evidence="1">JMC-PN-2008</strain>
    </source>
</reference>
<proteinExistence type="predicted"/>
<evidence type="ECO:0000313" key="2">
    <source>
        <dbReference type="Proteomes" id="UP001346869"/>
    </source>
</evidence>
<dbReference type="AlphaFoldDB" id="A0AAN7WYV7"/>
<sequence length="89" mass="10334">MLQTLQRSYRALRKCIKTRKLIFPAATQNRNRLREQTVKTESRWRSAVIGFDTNLKRQVAAACRRALRLTGAHEPMQERPSEVQVLRGA</sequence>
<organism evidence="1 2">
    <name type="scientific">Eleginops maclovinus</name>
    <name type="common">Patagonian blennie</name>
    <name type="synonym">Eleginus maclovinus</name>
    <dbReference type="NCBI Taxonomy" id="56733"/>
    <lineage>
        <taxon>Eukaryota</taxon>
        <taxon>Metazoa</taxon>
        <taxon>Chordata</taxon>
        <taxon>Craniata</taxon>
        <taxon>Vertebrata</taxon>
        <taxon>Euteleostomi</taxon>
        <taxon>Actinopterygii</taxon>
        <taxon>Neopterygii</taxon>
        <taxon>Teleostei</taxon>
        <taxon>Neoteleostei</taxon>
        <taxon>Acanthomorphata</taxon>
        <taxon>Eupercaria</taxon>
        <taxon>Perciformes</taxon>
        <taxon>Notothenioidei</taxon>
        <taxon>Eleginopidae</taxon>
        <taxon>Eleginops</taxon>
    </lineage>
</organism>
<gene>
    <name evidence="1" type="ORF">PBY51_023701</name>
</gene>
<dbReference type="EMBL" id="JAUZQC010000021">
    <property type="protein sequence ID" value="KAK5852215.1"/>
    <property type="molecule type" value="Genomic_DNA"/>
</dbReference>
<evidence type="ECO:0000313" key="1">
    <source>
        <dbReference type="EMBL" id="KAK5852215.1"/>
    </source>
</evidence>
<dbReference type="Proteomes" id="UP001346869">
    <property type="component" value="Unassembled WGS sequence"/>
</dbReference>
<comment type="caution">
    <text evidence="1">The sequence shown here is derived from an EMBL/GenBank/DDBJ whole genome shotgun (WGS) entry which is preliminary data.</text>
</comment>
<accession>A0AAN7WYV7</accession>
<keyword evidence="2" id="KW-1185">Reference proteome</keyword>
<reference evidence="1 2" key="2">
    <citation type="journal article" date="2023" name="Mol. Biol. Evol.">
        <title>Genomics of Secondarily Temperate Adaptation in the Only Non-Antarctic Icefish.</title>
        <authorList>
            <person name="Rivera-Colon A.G."/>
            <person name="Rayamajhi N."/>
            <person name="Minhas B.F."/>
            <person name="Madrigal G."/>
            <person name="Bilyk K.T."/>
            <person name="Yoon V."/>
            <person name="Hune M."/>
            <person name="Gregory S."/>
            <person name="Cheng C.H.C."/>
            <person name="Catchen J.M."/>
        </authorList>
    </citation>
    <scope>NUCLEOTIDE SEQUENCE [LARGE SCALE GENOMIC DNA]</scope>
    <source>
        <strain evidence="1">JMC-PN-2008</strain>
    </source>
</reference>
<protein>
    <submittedName>
        <fullName evidence="1">Uncharacterized protein</fullName>
    </submittedName>
</protein>
<name>A0AAN7WYV7_ELEMC</name>